<evidence type="ECO:0000256" key="1">
    <source>
        <dbReference type="SAM" id="Phobius"/>
    </source>
</evidence>
<evidence type="ECO:0008006" key="4">
    <source>
        <dbReference type="Google" id="ProtNLM"/>
    </source>
</evidence>
<organism evidence="2 3">
    <name type="scientific">Evansella tamaricis</name>
    <dbReference type="NCBI Taxonomy" id="2069301"/>
    <lineage>
        <taxon>Bacteria</taxon>
        <taxon>Bacillati</taxon>
        <taxon>Bacillota</taxon>
        <taxon>Bacilli</taxon>
        <taxon>Bacillales</taxon>
        <taxon>Bacillaceae</taxon>
        <taxon>Evansella</taxon>
    </lineage>
</organism>
<gene>
    <name evidence="2" type="ORF">KS419_11455</name>
</gene>
<dbReference type="EMBL" id="JAHQCS010000097">
    <property type="protein sequence ID" value="MBU9712357.1"/>
    <property type="molecule type" value="Genomic_DNA"/>
</dbReference>
<evidence type="ECO:0000313" key="3">
    <source>
        <dbReference type="Proteomes" id="UP000784880"/>
    </source>
</evidence>
<feature type="transmembrane region" description="Helical" evidence="1">
    <location>
        <begin position="42"/>
        <end position="62"/>
    </location>
</feature>
<dbReference type="RefSeq" id="WP_217066542.1">
    <property type="nucleotide sequence ID" value="NZ_JAHQCS010000097.1"/>
</dbReference>
<accession>A0ABS6JHL9</accession>
<protein>
    <recommendedName>
        <fullName evidence="4">NADH dehydrogenase subunit 6</fullName>
    </recommendedName>
</protein>
<comment type="caution">
    <text evidence="2">The sequence shown here is derived from an EMBL/GenBank/DDBJ whole genome shotgun (WGS) entry which is preliminary data.</text>
</comment>
<proteinExistence type="predicted"/>
<reference evidence="2 3" key="1">
    <citation type="submission" date="2021-06" db="EMBL/GenBank/DDBJ databases">
        <title>Bacillus sp. RD4P76, an endophyte from a halophyte.</title>
        <authorList>
            <person name="Sun J.-Q."/>
        </authorList>
    </citation>
    <scope>NUCLEOTIDE SEQUENCE [LARGE SCALE GENOMIC DNA]</scope>
    <source>
        <strain evidence="2 3">CGMCC 1.15917</strain>
    </source>
</reference>
<dbReference type="Proteomes" id="UP000784880">
    <property type="component" value="Unassembled WGS sequence"/>
</dbReference>
<keyword evidence="1" id="KW-0812">Transmembrane</keyword>
<sequence length="117" mass="13643">MINEATLILSLIFLIFLIMASVGYLFFIIIDRFEMRKSFATIYIIGQVILSMIIAFGIYQFIVPYVDPSNIHIENLRNYSFYYVLGWNVYFAVQASVFLVNGIGHQIYAARKFKDDF</sequence>
<feature type="transmembrane region" description="Helical" evidence="1">
    <location>
        <begin position="6"/>
        <end position="30"/>
    </location>
</feature>
<evidence type="ECO:0000313" key="2">
    <source>
        <dbReference type="EMBL" id="MBU9712357.1"/>
    </source>
</evidence>
<keyword evidence="1" id="KW-0472">Membrane</keyword>
<keyword evidence="1" id="KW-1133">Transmembrane helix</keyword>
<name>A0ABS6JHL9_9BACI</name>
<feature type="transmembrane region" description="Helical" evidence="1">
    <location>
        <begin position="82"/>
        <end position="104"/>
    </location>
</feature>
<keyword evidence="3" id="KW-1185">Reference proteome</keyword>